<evidence type="ECO:0000313" key="3">
    <source>
        <dbReference type="Proteomes" id="UP001139193"/>
    </source>
</evidence>
<accession>A0A9X1VEC3</accession>
<evidence type="ECO:0000256" key="1">
    <source>
        <dbReference type="ARBA" id="ARBA00008525"/>
    </source>
</evidence>
<gene>
    <name evidence="2" type="ORF">MON38_09320</name>
</gene>
<dbReference type="EMBL" id="JALBGC010000002">
    <property type="protein sequence ID" value="MCI1187619.1"/>
    <property type="molecule type" value="Genomic_DNA"/>
</dbReference>
<dbReference type="AlphaFoldDB" id="A0A9X1VEC3"/>
<dbReference type="Proteomes" id="UP001139193">
    <property type="component" value="Unassembled WGS sequence"/>
</dbReference>
<dbReference type="RefSeq" id="WP_241935883.1">
    <property type="nucleotide sequence ID" value="NZ_JALBGC010000002.1"/>
</dbReference>
<protein>
    <submittedName>
        <fullName evidence="2">CbrC family protein</fullName>
    </submittedName>
</protein>
<proteinExistence type="inferred from homology"/>
<comment type="similarity">
    <text evidence="1">Belongs to the UPF0167 family.</text>
</comment>
<reference evidence="2" key="1">
    <citation type="submission" date="2022-03" db="EMBL/GenBank/DDBJ databases">
        <title>Bacterial whole genome sequence for Hymenobacter sp. DH14.</title>
        <authorList>
            <person name="Le V."/>
        </authorList>
    </citation>
    <scope>NUCLEOTIDE SEQUENCE</scope>
    <source>
        <strain evidence="2">DH14</strain>
    </source>
</reference>
<dbReference type="InterPro" id="IPR005363">
    <property type="entry name" value="UPF0167"/>
</dbReference>
<keyword evidence="3" id="KW-1185">Reference proteome</keyword>
<evidence type="ECO:0000313" key="2">
    <source>
        <dbReference type="EMBL" id="MCI1187619.1"/>
    </source>
</evidence>
<organism evidence="2 3">
    <name type="scientific">Hymenobacter cyanobacteriorum</name>
    <dbReference type="NCBI Taxonomy" id="2926463"/>
    <lineage>
        <taxon>Bacteria</taxon>
        <taxon>Pseudomonadati</taxon>
        <taxon>Bacteroidota</taxon>
        <taxon>Cytophagia</taxon>
        <taxon>Cytophagales</taxon>
        <taxon>Hymenobacteraceae</taxon>
        <taxon>Hymenobacter</taxon>
    </lineage>
</organism>
<name>A0A9X1VEC3_9BACT</name>
<sequence length="180" mass="19400">METPPTFFYSPNAYALGIIAQEAITCQCCGKARAFRYTGNLYTAATVKQLCPWCIADGSAADKYGGSFVSDFEGLNPDPAAETGLAMSPASMEQVSSRTPGYASWQGDVWLGHCGEACIFLGYAGGAELATIWAEVEADAVASGWGKENIRDYMHKDGDMTGYLFRCQHCGQHRLHVDAN</sequence>
<dbReference type="Pfam" id="PF03691">
    <property type="entry name" value="UPF0167"/>
    <property type="match status" value="1"/>
</dbReference>
<comment type="caution">
    <text evidence="2">The sequence shown here is derived from an EMBL/GenBank/DDBJ whole genome shotgun (WGS) entry which is preliminary data.</text>
</comment>